<evidence type="ECO:0000313" key="3">
    <source>
        <dbReference type="EMBL" id="GBM88936.1"/>
    </source>
</evidence>
<accession>A0A4Y2JHW6</accession>
<dbReference type="EMBL" id="BGPR01190144">
    <property type="protein sequence ID" value="GBM88947.1"/>
    <property type="molecule type" value="Genomic_DNA"/>
</dbReference>
<name>A0A4Y2JHW6_ARAVE</name>
<protein>
    <submittedName>
        <fullName evidence="2">Uncharacterized protein</fullName>
    </submittedName>
</protein>
<dbReference type="EMBL" id="BGPR01190095">
    <property type="protein sequence ID" value="GBM88801.1"/>
    <property type="molecule type" value="Genomic_DNA"/>
</dbReference>
<dbReference type="EMBL" id="BGPR01190141">
    <property type="protein sequence ID" value="GBM88936.1"/>
    <property type="molecule type" value="Genomic_DNA"/>
</dbReference>
<sequence>MLEDTGVSVKVDIQRETAPRKWRVELHAILIFSSSIWLRANPITGQCDSLGLLRLLQLPFSKQDPAQLRREPHSPSLSFMIQHCKWITKEDENPNFSTTPCKFSSDLCNDDLFWSDESEIAWNGFTVNAKL</sequence>
<dbReference type="Proteomes" id="UP000499080">
    <property type="component" value="Unassembled WGS sequence"/>
</dbReference>
<dbReference type="AlphaFoldDB" id="A0A4Y2JHW6"/>
<reference evidence="2 5" key="1">
    <citation type="journal article" date="2019" name="Sci. Rep.">
        <title>Orb-weaving spider Araneus ventricosus genome elucidates the spidroin gene catalogue.</title>
        <authorList>
            <person name="Kono N."/>
            <person name="Nakamura H."/>
            <person name="Ohtoshi R."/>
            <person name="Moran D.A.P."/>
            <person name="Shinohara A."/>
            <person name="Yoshida Y."/>
            <person name="Fujiwara M."/>
            <person name="Mori M."/>
            <person name="Tomita M."/>
            <person name="Arakawa K."/>
        </authorList>
    </citation>
    <scope>NUCLEOTIDE SEQUENCE [LARGE SCALE GENOMIC DNA]</scope>
</reference>
<evidence type="ECO:0000313" key="1">
    <source>
        <dbReference type="EMBL" id="GBM88801.1"/>
    </source>
</evidence>
<evidence type="ECO:0000313" key="2">
    <source>
        <dbReference type="EMBL" id="GBM88902.1"/>
    </source>
</evidence>
<keyword evidence="5" id="KW-1185">Reference proteome</keyword>
<proteinExistence type="predicted"/>
<dbReference type="EMBL" id="BGPR01190129">
    <property type="protein sequence ID" value="GBM88902.1"/>
    <property type="molecule type" value="Genomic_DNA"/>
</dbReference>
<gene>
    <name evidence="2" type="ORF">AVEN_141276_1</name>
    <name evidence="3" type="ORF">AVEN_188018_1</name>
    <name evidence="4" type="ORF">AVEN_218261_1</name>
    <name evidence="1" type="ORF">AVEN_239522_1</name>
</gene>
<organism evidence="2 5">
    <name type="scientific">Araneus ventricosus</name>
    <name type="common">Orbweaver spider</name>
    <name type="synonym">Epeira ventricosa</name>
    <dbReference type="NCBI Taxonomy" id="182803"/>
    <lineage>
        <taxon>Eukaryota</taxon>
        <taxon>Metazoa</taxon>
        <taxon>Ecdysozoa</taxon>
        <taxon>Arthropoda</taxon>
        <taxon>Chelicerata</taxon>
        <taxon>Arachnida</taxon>
        <taxon>Araneae</taxon>
        <taxon>Araneomorphae</taxon>
        <taxon>Entelegynae</taxon>
        <taxon>Araneoidea</taxon>
        <taxon>Araneidae</taxon>
        <taxon>Araneus</taxon>
    </lineage>
</organism>
<evidence type="ECO:0000313" key="4">
    <source>
        <dbReference type="EMBL" id="GBM88947.1"/>
    </source>
</evidence>
<comment type="caution">
    <text evidence="2">The sequence shown here is derived from an EMBL/GenBank/DDBJ whole genome shotgun (WGS) entry which is preliminary data.</text>
</comment>
<evidence type="ECO:0000313" key="5">
    <source>
        <dbReference type="Proteomes" id="UP000499080"/>
    </source>
</evidence>